<proteinExistence type="predicted"/>
<sequence>MLNLAVLVHGFWTEYLFLNRAKFAALVVNGIRVPFFNNLIADLKR</sequence>
<organism evidence="1 2">
    <name type="scientific">Cytobacillus purgationiresistens</name>
    <dbReference type="NCBI Taxonomy" id="863449"/>
    <lineage>
        <taxon>Bacteria</taxon>
        <taxon>Bacillati</taxon>
        <taxon>Bacillota</taxon>
        <taxon>Bacilli</taxon>
        <taxon>Bacillales</taxon>
        <taxon>Bacillaceae</taxon>
        <taxon>Cytobacillus</taxon>
    </lineage>
</organism>
<dbReference type="EMBL" id="JAUSUB010000048">
    <property type="protein sequence ID" value="MDQ0273759.1"/>
    <property type="molecule type" value="Genomic_DNA"/>
</dbReference>
<comment type="caution">
    <text evidence="1">The sequence shown here is derived from an EMBL/GenBank/DDBJ whole genome shotgun (WGS) entry which is preliminary data.</text>
</comment>
<protein>
    <submittedName>
        <fullName evidence="1">Uncharacterized protein</fullName>
    </submittedName>
</protein>
<dbReference type="InterPro" id="IPR048146">
    <property type="entry name" value="RAxF_45-like"/>
</dbReference>
<name>A0ABU0AR59_9BACI</name>
<evidence type="ECO:0000313" key="1">
    <source>
        <dbReference type="EMBL" id="MDQ0273759.1"/>
    </source>
</evidence>
<evidence type="ECO:0000313" key="2">
    <source>
        <dbReference type="Proteomes" id="UP001238088"/>
    </source>
</evidence>
<reference evidence="1 2" key="1">
    <citation type="submission" date="2023-07" db="EMBL/GenBank/DDBJ databases">
        <title>Genomic Encyclopedia of Type Strains, Phase IV (KMG-IV): sequencing the most valuable type-strain genomes for metagenomic binning, comparative biology and taxonomic classification.</title>
        <authorList>
            <person name="Goeker M."/>
        </authorList>
    </citation>
    <scope>NUCLEOTIDE SEQUENCE [LARGE SCALE GENOMIC DNA]</scope>
    <source>
        <strain evidence="1 2">DSM 23494</strain>
    </source>
</reference>
<dbReference type="NCBIfam" id="NF041642">
    <property type="entry name" value="RAxF_45"/>
    <property type="match status" value="1"/>
</dbReference>
<gene>
    <name evidence="1" type="ORF">J2S17_005691</name>
</gene>
<accession>A0ABU0AR59</accession>
<keyword evidence="2" id="KW-1185">Reference proteome</keyword>
<dbReference type="Proteomes" id="UP001238088">
    <property type="component" value="Unassembled WGS sequence"/>
</dbReference>